<accession>A0ABP8V9W8</accession>
<dbReference type="Proteomes" id="UP001500604">
    <property type="component" value="Unassembled WGS sequence"/>
</dbReference>
<dbReference type="SUPFAM" id="SSF46689">
    <property type="entry name" value="Homeodomain-like"/>
    <property type="match status" value="1"/>
</dbReference>
<dbReference type="InterPro" id="IPR009057">
    <property type="entry name" value="Homeodomain-like_sf"/>
</dbReference>
<sequence length="201" mass="22512">MTTGKRTYHHGNLRDALLACAFRHLEAHGPEKLSLRALARDIGVSQTAPYRHFPDKECLLAAMATEGYLALKAFICEASQGIDRPDEALLVCGEAYIRYAVANPAKYKLMFGPMIQHPENHPELQEAAQQAFRALYAIIEKGIEQGIMVDQPVWLMANNCWANVHGHAMLLIDGLLQRVTPETESFNVRESLMINMQGRLI</sequence>
<protein>
    <submittedName>
        <fullName evidence="6">TetR/AcrR family transcriptional regulator</fullName>
    </submittedName>
</protein>
<dbReference type="EMBL" id="BAABFL010000462">
    <property type="protein sequence ID" value="GAA4651767.1"/>
    <property type="molecule type" value="Genomic_DNA"/>
</dbReference>
<dbReference type="Pfam" id="PF13305">
    <property type="entry name" value="TetR_C_33"/>
    <property type="match status" value="1"/>
</dbReference>
<evidence type="ECO:0000256" key="1">
    <source>
        <dbReference type="ARBA" id="ARBA00023015"/>
    </source>
</evidence>
<dbReference type="PANTHER" id="PTHR30055:SF220">
    <property type="entry name" value="TETR-FAMILY REGULATORY PROTEIN"/>
    <property type="match status" value="1"/>
</dbReference>
<dbReference type="InterPro" id="IPR025996">
    <property type="entry name" value="MT1864/Rv1816-like_C"/>
</dbReference>
<evidence type="ECO:0000256" key="3">
    <source>
        <dbReference type="ARBA" id="ARBA00023163"/>
    </source>
</evidence>
<evidence type="ECO:0000256" key="4">
    <source>
        <dbReference type="PROSITE-ProRule" id="PRU00335"/>
    </source>
</evidence>
<feature type="domain" description="HTH tetR-type" evidence="5">
    <location>
        <begin position="11"/>
        <end position="71"/>
    </location>
</feature>
<name>A0ABP8V9W8_9GAMM</name>
<keyword evidence="3" id="KW-0804">Transcription</keyword>
<keyword evidence="7" id="KW-1185">Reference proteome</keyword>
<keyword evidence="1" id="KW-0805">Transcription regulation</keyword>
<dbReference type="Gene3D" id="1.10.357.10">
    <property type="entry name" value="Tetracycline Repressor, domain 2"/>
    <property type="match status" value="1"/>
</dbReference>
<feature type="DNA-binding region" description="H-T-H motif" evidence="4">
    <location>
        <begin position="34"/>
        <end position="53"/>
    </location>
</feature>
<dbReference type="SUPFAM" id="SSF48498">
    <property type="entry name" value="Tetracyclin repressor-like, C-terminal domain"/>
    <property type="match status" value="1"/>
</dbReference>
<evidence type="ECO:0000313" key="7">
    <source>
        <dbReference type="Proteomes" id="UP001500604"/>
    </source>
</evidence>
<proteinExistence type="predicted"/>
<evidence type="ECO:0000313" key="6">
    <source>
        <dbReference type="EMBL" id="GAA4651767.1"/>
    </source>
</evidence>
<dbReference type="Pfam" id="PF00440">
    <property type="entry name" value="TetR_N"/>
    <property type="match status" value="1"/>
</dbReference>
<keyword evidence="2 4" id="KW-0238">DNA-binding</keyword>
<dbReference type="InterPro" id="IPR050109">
    <property type="entry name" value="HTH-type_TetR-like_transc_reg"/>
</dbReference>
<organism evidence="6 7">
    <name type="scientific">Kistimonas scapharcae</name>
    <dbReference type="NCBI Taxonomy" id="1036133"/>
    <lineage>
        <taxon>Bacteria</taxon>
        <taxon>Pseudomonadati</taxon>
        <taxon>Pseudomonadota</taxon>
        <taxon>Gammaproteobacteria</taxon>
        <taxon>Oceanospirillales</taxon>
        <taxon>Endozoicomonadaceae</taxon>
        <taxon>Kistimonas</taxon>
    </lineage>
</organism>
<dbReference type="InterPro" id="IPR001647">
    <property type="entry name" value="HTH_TetR"/>
</dbReference>
<dbReference type="PROSITE" id="PS50977">
    <property type="entry name" value="HTH_TETR_2"/>
    <property type="match status" value="1"/>
</dbReference>
<evidence type="ECO:0000256" key="2">
    <source>
        <dbReference type="ARBA" id="ARBA00023125"/>
    </source>
</evidence>
<comment type="caution">
    <text evidence="6">The sequence shown here is derived from an EMBL/GenBank/DDBJ whole genome shotgun (WGS) entry which is preliminary data.</text>
</comment>
<dbReference type="RefSeq" id="WP_345198207.1">
    <property type="nucleotide sequence ID" value="NZ_BAABFL010000462.1"/>
</dbReference>
<reference evidence="7" key="1">
    <citation type="journal article" date="2019" name="Int. J. Syst. Evol. Microbiol.">
        <title>The Global Catalogue of Microorganisms (GCM) 10K type strain sequencing project: providing services to taxonomists for standard genome sequencing and annotation.</title>
        <authorList>
            <consortium name="The Broad Institute Genomics Platform"/>
            <consortium name="The Broad Institute Genome Sequencing Center for Infectious Disease"/>
            <person name="Wu L."/>
            <person name="Ma J."/>
        </authorList>
    </citation>
    <scope>NUCLEOTIDE SEQUENCE [LARGE SCALE GENOMIC DNA]</scope>
    <source>
        <strain evidence="7">JCM 17805</strain>
    </source>
</reference>
<evidence type="ECO:0000259" key="5">
    <source>
        <dbReference type="PROSITE" id="PS50977"/>
    </source>
</evidence>
<dbReference type="InterPro" id="IPR036271">
    <property type="entry name" value="Tet_transcr_reg_TetR-rel_C_sf"/>
</dbReference>
<gene>
    <name evidence="6" type="ORF">GCM10023116_40510</name>
</gene>
<dbReference type="PANTHER" id="PTHR30055">
    <property type="entry name" value="HTH-TYPE TRANSCRIPTIONAL REGULATOR RUTR"/>
    <property type="match status" value="1"/>
</dbReference>